<evidence type="ECO:0000313" key="5">
    <source>
        <dbReference type="Proteomes" id="UP000325030"/>
    </source>
</evidence>
<proteinExistence type="predicted"/>
<feature type="transmembrane region" description="Helical" evidence="1">
    <location>
        <begin position="187"/>
        <end position="208"/>
    </location>
</feature>
<evidence type="ECO:0000313" key="4">
    <source>
        <dbReference type="Proteomes" id="UP000322983"/>
    </source>
</evidence>
<dbReference type="InterPro" id="IPR011672">
    <property type="entry name" value="DUF1614"/>
</dbReference>
<keyword evidence="1" id="KW-0812">Transmembrane</keyword>
<accession>A0A510DWU7</accession>
<keyword evidence="1" id="KW-0472">Membrane</keyword>
<dbReference type="STRING" id="1294262.GCA_001316085_01670"/>
<dbReference type="Pfam" id="PF07758">
    <property type="entry name" value="DUF1614"/>
    <property type="match status" value="1"/>
</dbReference>
<feature type="transmembrane region" description="Helical" evidence="1">
    <location>
        <begin position="229"/>
        <end position="248"/>
    </location>
</feature>
<evidence type="ECO:0008006" key="6">
    <source>
        <dbReference type="Google" id="ProtNLM"/>
    </source>
</evidence>
<protein>
    <recommendedName>
        <fullName evidence="6">DUF1614 domain-containing protein</fullName>
    </recommendedName>
</protein>
<organism evidence="2 4">
    <name type="scientific">Sulfuracidifex tepidarius</name>
    <dbReference type="NCBI Taxonomy" id="1294262"/>
    <lineage>
        <taxon>Archaea</taxon>
        <taxon>Thermoproteota</taxon>
        <taxon>Thermoprotei</taxon>
        <taxon>Sulfolobales</taxon>
        <taxon>Sulfolobaceae</taxon>
        <taxon>Sulfuracidifex</taxon>
    </lineage>
</organism>
<dbReference type="EMBL" id="AP018930">
    <property type="protein sequence ID" value="BBG27453.1"/>
    <property type="molecule type" value="Genomic_DNA"/>
</dbReference>
<dbReference type="Proteomes" id="UP000325030">
    <property type="component" value="Chromosome"/>
</dbReference>
<dbReference type="OrthoDB" id="46118at2157"/>
<feature type="transmembrane region" description="Helical" evidence="1">
    <location>
        <begin position="51"/>
        <end position="73"/>
    </location>
</feature>
<dbReference type="GeneID" id="41718340"/>
<dbReference type="EMBL" id="AP018929">
    <property type="protein sequence ID" value="BBG24665.1"/>
    <property type="molecule type" value="Genomic_DNA"/>
</dbReference>
<keyword evidence="1" id="KW-1133">Transmembrane helix</keyword>
<feature type="transmembrane region" description="Helical" evidence="1">
    <location>
        <begin position="108"/>
        <end position="128"/>
    </location>
</feature>
<dbReference type="RefSeq" id="WP_054845948.1">
    <property type="nucleotide sequence ID" value="NZ_AP018929.1"/>
</dbReference>
<accession>A0A510E4J8</accession>
<feature type="transmembrane region" description="Helical" evidence="1">
    <location>
        <begin position="134"/>
        <end position="150"/>
    </location>
</feature>
<dbReference type="AlphaFoldDB" id="A0A510DWU7"/>
<evidence type="ECO:0000313" key="2">
    <source>
        <dbReference type="EMBL" id="BBG24665.1"/>
    </source>
</evidence>
<reference evidence="2 4" key="2">
    <citation type="journal article" date="2020" name="Int. J. Syst. Evol. Microbiol.">
        <title>Sulfuracidifex tepidarius gen. nov., sp. nov. and transfer of Sulfolobus metallicus Huber and Stetter 1992 to the genus Sulfuracidifex as Sulfuracidifex metallicus comb. nov.</title>
        <authorList>
            <person name="Itoh T."/>
            <person name="Miura T."/>
            <person name="Sakai H.D."/>
            <person name="Kato S."/>
            <person name="Ohkuma M."/>
            <person name="Takashina T."/>
        </authorList>
    </citation>
    <scope>NUCLEOTIDE SEQUENCE [LARGE SCALE GENOMIC DNA]</scope>
    <source>
        <strain evidence="2 4">IC-006</strain>
        <strain evidence="3">IC-007</strain>
    </source>
</reference>
<evidence type="ECO:0000256" key="1">
    <source>
        <dbReference type="SAM" id="Phobius"/>
    </source>
</evidence>
<dbReference type="KEGG" id="step:IC006_1998"/>
<gene>
    <name evidence="2" type="ORF">IC006_1998</name>
    <name evidence="3" type="ORF">IC007_2006</name>
</gene>
<sequence length="250" mass="27210">MGDDNKRIIFLIPFRGAMSILLHLIMGIFIVFLAVSYFAEIFSYIGLPLYLSYALGVEISFLSLLLSPINIVIKKVENNVFSIQQDVVYFFGIPIVVPRAFSQRTYTYIALNAGGAILPLATTLFLLLSLHHPLSLLLVLFETLIIILASKSIARVIPGVGVVMPPIVPSLISSILSYVLFVTIHPILVPLSAYISSVLGTLIGADILNLKRMLQEARPQMISVGGMGTFDGIFISGLLSLAIGTFLISL</sequence>
<feature type="transmembrane region" description="Helical" evidence="1">
    <location>
        <begin position="20"/>
        <end position="39"/>
    </location>
</feature>
<keyword evidence="4" id="KW-1185">Reference proteome</keyword>
<dbReference type="Proteomes" id="UP000322983">
    <property type="component" value="Chromosome"/>
</dbReference>
<feature type="transmembrane region" description="Helical" evidence="1">
    <location>
        <begin position="162"/>
        <end position="181"/>
    </location>
</feature>
<reference evidence="5" key="1">
    <citation type="submission" date="2018-09" db="EMBL/GenBank/DDBJ databases">
        <title>Complete Genome Sequencing of Sulfolobus sp. JCM 16834.</title>
        <authorList>
            <person name="Kato S."/>
            <person name="Itoh T."/>
            <person name="Ohkuma M."/>
        </authorList>
    </citation>
    <scope>NUCLEOTIDE SEQUENCE [LARGE SCALE GENOMIC DNA]</scope>
    <source>
        <strain evidence="5">IC-007</strain>
    </source>
</reference>
<evidence type="ECO:0000313" key="3">
    <source>
        <dbReference type="EMBL" id="BBG27453.1"/>
    </source>
</evidence>
<name>A0A510DWU7_9CREN</name>